<dbReference type="PANTHER" id="PTHR33710:SF71">
    <property type="entry name" value="ENDONUCLEASE_EXONUCLEASE_PHOSPHATASE DOMAIN-CONTAINING PROTEIN"/>
    <property type="match status" value="1"/>
</dbReference>
<dbReference type="OrthoDB" id="1113909at2759"/>
<evidence type="ECO:0000313" key="2">
    <source>
        <dbReference type="Proteomes" id="UP000237000"/>
    </source>
</evidence>
<dbReference type="EMBL" id="JXTC01000333">
    <property type="protein sequence ID" value="PON63794.1"/>
    <property type="molecule type" value="Genomic_DNA"/>
</dbReference>
<keyword evidence="1" id="KW-0378">Hydrolase</keyword>
<feature type="non-terminal residue" evidence="1">
    <location>
        <position position="391"/>
    </location>
</feature>
<dbReference type="GO" id="GO:0004527">
    <property type="term" value="F:exonuclease activity"/>
    <property type="evidence" value="ECO:0007669"/>
    <property type="project" value="UniProtKB-KW"/>
</dbReference>
<dbReference type="Proteomes" id="UP000237000">
    <property type="component" value="Unassembled WGS sequence"/>
</dbReference>
<reference evidence="2" key="1">
    <citation type="submission" date="2016-06" db="EMBL/GenBank/DDBJ databases">
        <title>Parallel loss of symbiosis genes in relatives of nitrogen-fixing non-legume Parasponia.</title>
        <authorList>
            <person name="Van Velzen R."/>
            <person name="Holmer R."/>
            <person name="Bu F."/>
            <person name="Rutten L."/>
            <person name="Van Zeijl A."/>
            <person name="Liu W."/>
            <person name="Santuari L."/>
            <person name="Cao Q."/>
            <person name="Sharma T."/>
            <person name="Shen D."/>
            <person name="Roswanjaya Y."/>
            <person name="Wardhani T."/>
            <person name="Kalhor M.S."/>
            <person name="Jansen J."/>
            <person name="Van den Hoogen J."/>
            <person name="Gungor B."/>
            <person name="Hartog M."/>
            <person name="Hontelez J."/>
            <person name="Verver J."/>
            <person name="Yang W.-C."/>
            <person name="Schijlen E."/>
            <person name="Repin R."/>
            <person name="Schilthuizen M."/>
            <person name="Schranz E."/>
            <person name="Heidstra R."/>
            <person name="Miyata K."/>
            <person name="Fedorova E."/>
            <person name="Kohlen W."/>
            <person name="Bisseling T."/>
            <person name="Smit S."/>
            <person name="Geurts R."/>
        </authorList>
    </citation>
    <scope>NUCLEOTIDE SEQUENCE [LARGE SCALE GENOMIC DNA]</scope>
    <source>
        <strain evidence="2">cv. RG33-2</strain>
    </source>
</reference>
<dbReference type="SUPFAM" id="SSF56219">
    <property type="entry name" value="DNase I-like"/>
    <property type="match status" value="1"/>
</dbReference>
<accession>A0A2P5CRX0</accession>
<organism evidence="1 2">
    <name type="scientific">Trema orientale</name>
    <name type="common">Charcoal tree</name>
    <name type="synonym">Celtis orientalis</name>
    <dbReference type="NCBI Taxonomy" id="63057"/>
    <lineage>
        <taxon>Eukaryota</taxon>
        <taxon>Viridiplantae</taxon>
        <taxon>Streptophyta</taxon>
        <taxon>Embryophyta</taxon>
        <taxon>Tracheophyta</taxon>
        <taxon>Spermatophyta</taxon>
        <taxon>Magnoliopsida</taxon>
        <taxon>eudicotyledons</taxon>
        <taxon>Gunneridae</taxon>
        <taxon>Pentapetalae</taxon>
        <taxon>rosids</taxon>
        <taxon>fabids</taxon>
        <taxon>Rosales</taxon>
        <taxon>Cannabaceae</taxon>
        <taxon>Trema</taxon>
    </lineage>
</organism>
<sequence length="391" mass="44717">MGAHETTGVFKRQSCEDFRAGVTICNLNDLDSQGPFYTWRGFRRGKIVMSRLDRAFCNSEFIDQWQQVSSICLPRIHSDHHPLLLSASKAPLSGPHPFRFQGMWLSHPNFNELVRNVWYRPTFGSPLTVLAKKLKDLKQELKVWNWQVFGDLRVNITKATERVSNIQERLANEGISDSLLFQEIEALTSLDSLLSQEETYFREQSRVKWLKEGDRNTAFFHNVVKRRRTRKLLSHMKIGEEIVGDTNLISTHIQAFYKDLFSEPHHGVIDYSVVEGVIPNLVSPSDNLDLCRIPSAEEIRTTISLMDATSAPGPDGYSGKFFRHCWDIVGENVVLAVQQFFRTGELTPGLNSNFLVLIPKVDHALSIDQYRPIVLGNFIFKVITKILADRL</sequence>
<gene>
    <name evidence="1" type="ORF">TorRG33x02_275040</name>
</gene>
<dbReference type="Gene3D" id="3.60.10.10">
    <property type="entry name" value="Endonuclease/exonuclease/phosphatase"/>
    <property type="match status" value="1"/>
</dbReference>
<keyword evidence="2" id="KW-1185">Reference proteome</keyword>
<dbReference type="InterPro" id="IPR036691">
    <property type="entry name" value="Endo/exonu/phosph_ase_sf"/>
</dbReference>
<dbReference type="STRING" id="63057.A0A2P5CRX0"/>
<dbReference type="InParanoid" id="A0A2P5CRX0"/>
<dbReference type="AlphaFoldDB" id="A0A2P5CRX0"/>
<evidence type="ECO:0000313" key="1">
    <source>
        <dbReference type="EMBL" id="PON63794.1"/>
    </source>
</evidence>
<comment type="caution">
    <text evidence="1">The sequence shown here is derived from an EMBL/GenBank/DDBJ whole genome shotgun (WGS) entry which is preliminary data.</text>
</comment>
<proteinExistence type="predicted"/>
<protein>
    <submittedName>
        <fullName evidence="1">Endonuclease/exonuclease/phosphatase</fullName>
    </submittedName>
</protein>
<keyword evidence="1" id="KW-0269">Exonuclease</keyword>
<keyword evidence="1" id="KW-0540">Nuclease</keyword>
<dbReference type="PANTHER" id="PTHR33710">
    <property type="entry name" value="BNAC02G09200D PROTEIN"/>
    <property type="match status" value="1"/>
</dbReference>
<name>A0A2P5CRX0_TREOI</name>
<dbReference type="GO" id="GO:0004519">
    <property type="term" value="F:endonuclease activity"/>
    <property type="evidence" value="ECO:0007669"/>
    <property type="project" value="UniProtKB-KW"/>
</dbReference>
<keyword evidence="1" id="KW-0255">Endonuclease</keyword>